<dbReference type="InterPro" id="IPR036291">
    <property type="entry name" value="NAD(P)-bd_dom_sf"/>
</dbReference>
<protein>
    <submittedName>
        <fullName evidence="3">Uncharacterized protein</fullName>
    </submittedName>
</protein>
<dbReference type="PANTHER" id="PTHR43976:SF16">
    <property type="entry name" value="SHORT-CHAIN DEHYDROGENASE_REDUCTASE FAMILY PROTEIN"/>
    <property type="match status" value="1"/>
</dbReference>
<dbReference type="Pfam" id="PF00106">
    <property type="entry name" value="adh_short"/>
    <property type="match status" value="1"/>
</dbReference>
<dbReference type="EMBL" id="SPNV01000466">
    <property type="protein sequence ID" value="KAF5855267.1"/>
    <property type="molecule type" value="Genomic_DNA"/>
</dbReference>
<sequence length="212" mass="23505">MKSVASDFRAELGKAIPKVRPPALELPEPLNAGYKVIGTTRDVSKAEAAYPDFSAKGGVWIGLDAAQINAYDQLAKYFKELNVDVLVKNAGYPFIGGVEDTSEIEVRDEREVNFYGTLRAVRACLPVTRARGSEHIILISHGARMNSFIARPARETYSASKFAIEAVHESLSPEIKTLGVKVLIEEPGSFRTPFSSRIVNPSQIWEWLQRRL</sequence>
<accession>A0A8H5ZTZ0</accession>
<name>A0A8H5ZTZ0_PETAA</name>
<evidence type="ECO:0000256" key="1">
    <source>
        <dbReference type="ARBA" id="ARBA00006484"/>
    </source>
</evidence>
<dbReference type="AlphaFoldDB" id="A0A8H5ZTZ0"/>
<evidence type="ECO:0000313" key="3">
    <source>
        <dbReference type="EMBL" id="KAF5855267.1"/>
    </source>
</evidence>
<gene>
    <name evidence="3" type="ORF">ETB97_009556</name>
</gene>
<proteinExistence type="inferred from homology"/>
<dbReference type="PRINTS" id="PR00081">
    <property type="entry name" value="GDHRDH"/>
</dbReference>
<dbReference type="Proteomes" id="UP000541154">
    <property type="component" value="Unassembled WGS sequence"/>
</dbReference>
<keyword evidence="4" id="KW-1185">Reference proteome</keyword>
<keyword evidence="2" id="KW-0560">Oxidoreductase</keyword>
<comment type="similarity">
    <text evidence="1">Belongs to the short-chain dehydrogenases/reductases (SDR) family.</text>
</comment>
<reference evidence="3 4" key="1">
    <citation type="submission" date="2019-04" db="EMBL/GenBank/DDBJ databases">
        <title>Aspergillus burnettii sp. nov., novel species from soil in southeast Queensland.</title>
        <authorList>
            <person name="Gilchrist C.L.M."/>
            <person name="Pitt J.I."/>
            <person name="Lange L."/>
            <person name="Lacey H.J."/>
            <person name="Vuong D."/>
            <person name="Midgley D.J."/>
            <person name="Greenfield P."/>
            <person name="Bradbury M."/>
            <person name="Lacey E."/>
            <person name="Busk P.K."/>
            <person name="Pilgaard B."/>
            <person name="Chooi Y.H."/>
            <person name="Piggott A.M."/>
        </authorList>
    </citation>
    <scope>NUCLEOTIDE SEQUENCE [LARGE SCALE GENOMIC DNA]</scope>
    <source>
        <strain evidence="3 4">FRR 5400</strain>
    </source>
</reference>
<dbReference type="GO" id="GO:0016491">
    <property type="term" value="F:oxidoreductase activity"/>
    <property type="evidence" value="ECO:0007669"/>
    <property type="project" value="UniProtKB-KW"/>
</dbReference>
<dbReference type="SUPFAM" id="SSF51735">
    <property type="entry name" value="NAD(P)-binding Rossmann-fold domains"/>
    <property type="match status" value="1"/>
</dbReference>
<evidence type="ECO:0000313" key="4">
    <source>
        <dbReference type="Proteomes" id="UP000541154"/>
    </source>
</evidence>
<dbReference type="InterPro" id="IPR002347">
    <property type="entry name" value="SDR_fam"/>
</dbReference>
<dbReference type="Gene3D" id="3.40.50.720">
    <property type="entry name" value="NAD(P)-binding Rossmann-like Domain"/>
    <property type="match status" value="1"/>
</dbReference>
<dbReference type="InterPro" id="IPR051911">
    <property type="entry name" value="SDR_oxidoreductase"/>
</dbReference>
<dbReference type="PANTHER" id="PTHR43976">
    <property type="entry name" value="SHORT CHAIN DEHYDROGENASE"/>
    <property type="match status" value="1"/>
</dbReference>
<organism evidence="3 4">
    <name type="scientific">Petromyces alliaceus</name>
    <name type="common">Aspergillus alliaceus</name>
    <dbReference type="NCBI Taxonomy" id="209559"/>
    <lineage>
        <taxon>Eukaryota</taxon>
        <taxon>Fungi</taxon>
        <taxon>Dikarya</taxon>
        <taxon>Ascomycota</taxon>
        <taxon>Pezizomycotina</taxon>
        <taxon>Eurotiomycetes</taxon>
        <taxon>Eurotiomycetidae</taxon>
        <taxon>Eurotiales</taxon>
        <taxon>Aspergillaceae</taxon>
        <taxon>Aspergillus</taxon>
        <taxon>Aspergillus subgen. Circumdati</taxon>
    </lineage>
</organism>
<evidence type="ECO:0000256" key="2">
    <source>
        <dbReference type="ARBA" id="ARBA00023002"/>
    </source>
</evidence>
<comment type="caution">
    <text evidence="3">The sequence shown here is derived from an EMBL/GenBank/DDBJ whole genome shotgun (WGS) entry which is preliminary data.</text>
</comment>